<dbReference type="CDD" id="cd05233">
    <property type="entry name" value="SDR_c"/>
    <property type="match status" value="1"/>
</dbReference>
<dbReference type="GO" id="GO:0015996">
    <property type="term" value="P:chlorophyll catabolic process"/>
    <property type="evidence" value="ECO:0007669"/>
    <property type="project" value="TreeGrafter"/>
</dbReference>
<dbReference type="PANTHER" id="PTHR24314">
    <property type="entry name" value="NON-SPECIFIC LIPID TRANSFER PROTEIN-RELATED"/>
    <property type="match status" value="1"/>
</dbReference>
<dbReference type="HOGENOM" id="CLU_482762_0_0_1"/>
<dbReference type="Proteomes" id="UP000000759">
    <property type="component" value="Chromosome 5"/>
</dbReference>
<dbReference type="GO" id="GO:0010304">
    <property type="term" value="P:PSII associated light-harvesting complex II catabolic process"/>
    <property type="evidence" value="ECO:0007669"/>
    <property type="project" value="TreeGrafter"/>
</dbReference>
<dbReference type="KEGG" id="pti:PHATRDRAFT_44908"/>
<dbReference type="AlphaFoldDB" id="B7FW30"/>
<keyword evidence="2" id="KW-0472">Membrane</keyword>
<feature type="transmembrane region" description="Helical" evidence="2">
    <location>
        <begin position="84"/>
        <end position="103"/>
    </location>
</feature>
<dbReference type="InterPro" id="IPR002347">
    <property type="entry name" value="SDR_fam"/>
</dbReference>
<dbReference type="PaxDb" id="2850-Phatr44908"/>
<protein>
    <submittedName>
        <fullName evidence="4">Uncharacterized protein</fullName>
    </submittedName>
</protein>
<dbReference type="STRING" id="556484.B7FW30"/>
<dbReference type="EMBL" id="CM000608">
    <property type="protein sequence ID" value="EEC49730.1"/>
    <property type="molecule type" value="Genomic_DNA"/>
</dbReference>
<name>B7FW30_PHATC</name>
<dbReference type="eggNOG" id="KOG0725">
    <property type="taxonomic scope" value="Eukaryota"/>
</dbReference>
<dbReference type="GeneID" id="7199603"/>
<keyword evidence="5" id="KW-1185">Reference proteome</keyword>
<feature type="signal peptide" evidence="3">
    <location>
        <begin position="1"/>
        <end position="24"/>
    </location>
</feature>
<keyword evidence="2" id="KW-1133">Transmembrane helix</keyword>
<dbReference type="GO" id="GO:0034256">
    <property type="term" value="F:chlorophyll(ide) b reductase activity"/>
    <property type="evidence" value="ECO:0007669"/>
    <property type="project" value="TreeGrafter"/>
</dbReference>
<proteinExistence type="predicted"/>
<keyword evidence="2" id="KW-0812">Transmembrane</keyword>
<dbReference type="PRINTS" id="PR00081">
    <property type="entry name" value="GDHRDH"/>
</dbReference>
<dbReference type="SUPFAM" id="SSF51735">
    <property type="entry name" value="NAD(P)-binding Rossmann-fold domains"/>
    <property type="match status" value="1"/>
</dbReference>
<reference evidence="4 5" key="1">
    <citation type="journal article" date="2008" name="Nature">
        <title>The Phaeodactylum genome reveals the evolutionary history of diatom genomes.</title>
        <authorList>
            <person name="Bowler C."/>
            <person name="Allen A.E."/>
            <person name="Badger J.H."/>
            <person name="Grimwood J."/>
            <person name="Jabbari K."/>
            <person name="Kuo A."/>
            <person name="Maheswari U."/>
            <person name="Martens C."/>
            <person name="Maumus F."/>
            <person name="Otillar R.P."/>
            <person name="Rayko E."/>
            <person name="Salamov A."/>
            <person name="Vandepoele K."/>
            <person name="Beszteri B."/>
            <person name="Gruber A."/>
            <person name="Heijde M."/>
            <person name="Katinka M."/>
            <person name="Mock T."/>
            <person name="Valentin K."/>
            <person name="Verret F."/>
            <person name="Berges J.A."/>
            <person name="Brownlee C."/>
            <person name="Cadoret J.P."/>
            <person name="Chiovitti A."/>
            <person name="Choi C.J."/>
            <person name="Coesel S."/>
            <person name="De Martino A."/>
            <person name="Detter J.C."/>
            <person name="Durkin C."/>
            <person name="Falciatore A."/>
            <person name="Fournet J."/>
            <person name="Haruta M."/>
            <person name="Huysman M.J."/>
            <person name="Jenkins B.D."/>
            <person name="Jiroutova K."/>
            <person name="Jorgensen R.E."/>
            <person name="Joubert Y."/>
            <person name="Kaplan A."/>
            <person name="Kroger N."/>
            <person name="Kroth P.G."/>
            <person name="La Roche J."/>
            <person name="Lindquist E."/>
            <person name="Lommer M."/>
            <person name="Martin-Jezequel V."/>
            <person name="Lopez P.J."/>
            <person name="Lucas S."/>
            <person name="Mangogna M."/>
            <person name="McGinnis K."/>
            <person name="Medlin L.K."/>
            <person name="Montsant A."/>
            <person name="Oudot-Le Secq M.P."/>
            <person name="Napoli C."/>
            <person name="Obornik M."/>
            <person name="Parker M.S."/>
            <person name="Petit J.L."/>
            <person name="Porcel B.M."/>
            <person name="Poulsen N."/>
            <person name="Robison M."/>
            <person name="Rychlewski L."/>
            <person name="Rynearson T.A."/>
            <person name="Schmutz J."/>
            <person name="Shapiro H."/>
            <person name="Siaut M."/>
            <person name="Stanley M."/>
            <person name="Sussman M.R."/>
            <person name="Taylor A.R."/>
            <person name="Vardi A."/>
            <person name="von Dassow P."/>
            <person name="Vyverman W."/>
            <person name="Willis A."/>
            <person name="Wyrwicz L.S."/>
            <person name="Rokhsar D.S."/>
            <person name="Weissenbach J."/>
            <person name="Armbrust E.V."/>
            <person name="Green B.R."/>
            <person name="Van de Peer Y."/>
            <person name="Grigoriev I.V."/>
        </authorList>
    </citation>
    <scope>NUCLEOTIDE SEQUENCE [LARGE SCALE GENOMIC DNA]</scope>
    <source>
        <strain evidence="4 5">CCAP 1055/1</strain>
    </source>
</reference>
<evidence type="ECO:0000256" key="3">
    <source>
        <dbReference type="SAM" id="SignalP"/>
    </source>
</evidence>
<dbReference type="RefSeq" id="XP_002179032.1">
    <property type="nucleotide sequence ID" value="XM_002178996.1"/>
</dbReference>
<evidence type="ECO:0000313" key="5">
    <source>
        <dbReference type="Proteomes" id="UP000000759"/>
    </source>
</evidence>
<organism evidence="4 5">
    <name type="scientific">Phaeodactylum tricornutum (strain CCAP 1055/1)</name>
    <dbReference type="NCBI Taxonomy" id="556484"/>
    <lineage>
        <taxon>Eukaryota</taxon>
        <taxon>Sar</taxon>
        <taxon>Stramenopiles</taxon>
        <taxon>Ochrophyta</taxon>
        <taxon>Bacillariophyta</taxon>
        <taxon>Bacillariophyceae</taxon>
        <taxon>Bacillariophycidae</taxon>
        <taxon>Naviculales</taxon>
        <taxon>Phaeodactylaceae</taxon>
        <taxon>Phaeodactylum</taxon>
    </lineage>
</organism>
<dbReference type="OrthoDB" id="3592703at2759"/>
<feature type="chain" id="PRO_5002855399" evidence="3">
    <location>
        <begin position="25"/>
        <end position="877"/>
    </location>
</feature>
<evidence type="ECO:0000256" key="1">
    <source>
        <dbReference type="SAM" id="MobiDB-lite"/>
    </source>
</evidence>
<evidence type="ECO:0000313" key="4">
    <source>
        <dbReference type="EMBL" id="EEC49730.1"/>
    </source>
</evidence>
<gene>
    <name evidence="4" type="ORF">PHATRDRAFT_44908</name>
</gene>
<evidence type="ECO:0000256" key="2">
    <source>
        <dbReference type="SAM" id="Phobius"/>
    </source>
</evidence>
<dbReference type="InterPro" id="IPR036291">
    <property type="entry name" value="NAD(P)-bd_dom_sf"/>
</dbReference>
<dbReference type="InParanoid" id="B7FW30"/>
<sequence length="877" mass="96837">MMRESVLLLHFLLLGATDLWTAEAAIATSDTVISSRRIDTAVAAESALIDKETGRIYWEGGSQTTLSATLGPTLAQFGIQHVKATLLSLLLVFAVVGVLLGWLRHKVETSLLFQSDHRRVYISIVYHLLQWTILRTPRLPPKLVTAIVLLYFLEAFQCSTRTYLANAICSPEEVERYIENLRSQDPKIQWTVRSFHYEPFYTALLRIFQRQRKSTSEIDCDATEGTTCFSKFTGPNTDTDENIRESRRKGPTLDSNHWWVRKLITHNATGTYNYQQVTDLTTAGVWRRAPASPIAPFSKLILSKHVVLLDGKTRGDYLSQQADFATKHGQEDRMAEYATNLAVEGFQSRVLAVRANSNDLTGEGCWWTTRFFQSHMFWLATAFGLTVPYRYWFARHCDEIRIRVVKEISAAPVPAPSWSWFGPSKNNVADSKTCRTSKMGNGDSDENYRSLMQTLRLYGTTSVKDMKPSSTTKLVEPTKISGENNNVTVAELQREVDDAKEAASLFSDLLASDTETASEALHEEAAPPGGTKDNSVSEKDASSITLAEDLSARFAGAFTPLQPFNYGSSTSVVKSRRSALSAMPDGGVVITGAAGGVGFAYAGEFMQRGYDVVICDVRDCSSAAKALESRHPEGGKIHHVKCDVSSQKDVLNLGKFAKEKLGTIGYWINNAGINGGRRDLREVSMDQVEMVVRVNLVGVLLCTKIAMEIMGEQEEVVGHIFNTVGSGVKGGGTPGYACYGATKRGLPQLTATLVKELDEGVQGYEKKKTKGTIQVHSLSPGMVFTKLLLDDSTPELRKFPFGVLAAQPEEVAADLVPKILAQKSNGGSVEFLTTDRILNKFFERFILQKKSAYIDDDGNVIKMPGEQYDETGARALY</sequence>
<dbReference type="Gene3D" id="3.40.50.720">
    <property type="entry name" value="NAD(P)-binding Rossmann-like Domain"/>
    <property type="match status" value="1"/>
</dbReference>
<feature type="region of interest" description="Disordered" evidence="1">
    <location>
        <begin position="517"/>
        <end position="540"/>
    </location>
</feature>
<dbReference type="Pfam" id="PF00106">
    <property type="entry name" value="adh_short"/>
    <property type="match status" value="1"/>
</dbReference>
<accession>B7FW30</accession>
<dbReference type="InterPro" id="IPR052625">
    <property type="entry name" value="Chl_b_Red"/>
</dbReference>
<dbReference type="PANTHER" id="PTHR24314:SF21">
    <property type="entry name" value="CHLOROPHYLL(IDE) B REDUCTASE NYC1, CHLOROPLASTIC-RELATED"/>
    <property type="match status" value="1"/>
</dbReference>
<keyword evidence="3" id="KW-0732">Signal</keyword>
<reference evidence="5" key="2">
    <citation type="submission" date="2008-08" db="EMBL/GenBank/DDBJ databases">
        <authorList>
            <consortium name="Diatom Consortium"/>
            <person name="Grigoriev I."/>
            <person name="Grimwood J."/>
            <person name="Kuo A."/>
            <person name="Otillar R.P."/>
            <person name="Salamov A."/>
            <person name="Detter J.C."/>
            <person name="Lindquist E."/>
            <person name="Shapiro H."/>
            <person name="Lucas S."/>
            <person name="Glavina del Rio T."/>
            <person name="Pitluck S."/>
            <person name="Rokhsar D."/>
            <person name="Bowler C."/>
        </authorList>
    </citation>
    <scope>GENOME REANNOTATION</scope>
    <source>
        <strain evidence="5">CCAP 1055/1</strain>
    </source>
</reference>